<evidence type="ECO:0000313" key="2">
    <source>
        <dbReference type="Proteomes" id="UP001145072"/>
    </source>
</evidence>
<dbReference type="Gene3D" id="3.10.20.30">
    <property type="match status" value="1"/>
</dbReference>
<accession>A0A9X3WLC5</accession>
<dbReference type="CDD" id="cd00565">
    <property type="entry name" value="Ubl_ThiS"/>
    <property type="match status" value="1"/>
</dbReference>
<name>A0A9X3WLC5_9BACI</name>
<dbReference type="InterPro" id="IPR003749">
    <property type="entry name" value="ThiS/MoaD-like"/>
</dbReference>
<proteinExistence type="predicted"/>
<protein>
    <submittedName>
        <fullName evidence="1">Sulfur carrier protein ThiS</fullName>
    </submittedName>
</protein>
<evidence type="ECO:0000313" key="1">
    <source>
        <dbReference type="EMBL" id="MDC3419404.1"/>
    </source>
</evidence>
<organism evidence="1 2">
    <name type="scientific">Aquibacillus koreensis</name>
    <dbReference type="NCBI Taxonomy" id="279446"/>
    <lineage>
        <taxon>Bacteria</taxon>
        <taxon>Bacillati</taxon>
        <taxon>Bacillota</taxon>
        <taxon>Bacilli</taxon>
        <taxon>Bacillales</taxon>
        <taxon>Bacillaceae</taxon>
        <taxon>Aquibacillus</taxon>
    </lineage>
</organism>
<dbReference type="PANTHER" id="PTHR34472:SF1">
    <property type="entry name" value="SULFUR CARRIER PROTEIN THIS"/>
    <property type="match status" value="1"/>
</dbReference>
<dbReference type="InterPro" id="IPR016155">
    <property type="entry name" value="Mopterin_synth/thiamin_S_b"/>
</dbReference>
<dbReference type="PANTHER" id="PTHR34472">
    <property type="entry name" value="SULFUR CARRIER PROTEIN THIS"/>
    <property type="match status" value="1"/>
</dbReference>
<gene>
    <name evidence="1" type="primary">thiS</name>
    <name evidence="1" type="ORF">NC661_03385</name>
</gene>
<dbReference type="NCBIfam" id="TIGR01683">
    <property type="entry name" value="thiS"/>
    <property type="match status" value="1"/>
</dbReference>
<dbReference type="InterPro" id="IPR012675">
    <property type="entry name" value="Beta-grasp_dom_sf"/>
</dbReference>
<dbReference type="InterPro" id="IPR010035">
    <property type="entry name" value="Thi_S"/>
</dbReference>
<dbReference type="AlphaFoldDB" id="A0A9X3WLC5"/>
<dbReference type="RefSeq" id="WP_259869835.1">
    <property type="nucleotide sequence ID" value="NZ_JAMQJZ010000002.1"/>
</dbReference>
<dbReference type="SUPFAM" id="SSF54285">
    <property type="entry name" value="MoaD/ThiS"/>
    <property type="match status" value="1"/>
</dbReference>
<dbReference type="Pfam" id="PF02597">
    <property type="entry name" value="ThiS"/>
    <property type="match status" value="1"/>
</dbReference>
<sequence length="64" mass="7022">MRVNGTTVTLKNGQTLYAFLTSQNYDVTTIAVEYNGEIVSRDTYANVQLSDTDTLEIVRFVGGG</sequence>
<keyword evidence="2" id="KW-1185">Reference proteome</keyword>
<dbReference type="EMBL" id="JAMQJZ010000002">
    <property type="protein sequence ID" value="MDC3419404.1"/>
    <property type="molecule type" value="Genomic_DNA"/>
</dbReference>
<comment type="caution">
    <text evidence="1">The sequence shown here is derived from an EMBL/GenBank/DDBJ whole genome shotgun (WGS) entry which is preliminary data.</text>
</comment>
<reference evidence="1" key="1">
    <citation type="submission" date="2022-06" db="EMBL/GenBank/DDBJ databases">
        <title>Aquibacillus sp. a new bacterium isolated from soil saline samples.</title>
        <authorList>
            <person name="Galisteo C."/>
            <person name="De La Haba R."/>
            <person name="Sanchez-Porro C."/>
            <person name="Ventosa A."/>
        </authorList>
    </citation>
    <scope>NUCLEOTIDE SEQUENCE</scope>
    <source>
        <strain evidence="1">JCM 12387</strain>
    </source>
</reference>
<dbReference type="Proteomes" id="UP001145072">
    <property type="component" value="Unassembled WGS sequence"/>
</dbReference>